<keyword evidence="3" id="KW-1185">Reference proteome</keyword>
<feature type="region of interest" description="Disordered" evidence="1">
    <location>
        <begin position="1"/>
        <end position="32"/>
    </location>
</feature>
<feature type="compositionally biased region" description="Polar residues" evidence="1">
    <location>
        <begin position="7"/>
        <end position="19"/>
    </location>
</feature>
<gene>
    <name evidence="2" type="ORF">E2C01_081762</name>
</gene>
<comment type="caution">
    <text evidence="2">The sequence shown here is derived from an EMBL/GenBank/DDBJ whole genome shotgun (WGS) entry which is preliminary data.</text>
</comment>
<dbReference type="EMBL" id="VSRR010072949">
    <property type="protein sequence ID" value="MPC86923.1"/>
    <property type="molecule type" value="Genomic_DNA"/>
</dbReference>
<sequence>MLPKRAPSQTPALYFNNNATERRKETRCPKERSRLELSAANPRWQVLHRGGGRGNYNFPVPSETRHAPQLR</sequence>
<reference evidence="2 3" key="1">
    <citation type="submission" date="2019-05" db="EMBL/GenBank/DDBJ databases">
        <title>Another draft genome of Portunus trituberculatus and its Hox gene families provides insights of decapod evolution.</title>
        <authorList>
            <person name="Jeong J.-H."/>
            <person name="Song I."/>
            <person name="Kim S."/>
            <person name="Choi T."/>
            <person name="Kim D."/>
            <person name="Ryu S."/>
            <person name="Kim W."/>
        </authorList>
    </citation>
    <scope>NUCLEOTIDE SEQUENCE [LARGE SCALE GENOMIC DNA]</scope>
    <source>
        <tissue evidence="2">Muscle</tissue>
    </source>
</reference>
<accession>A0A5B7IXH5</accession>
<evidence type="ECO:0000256" key="1">
    <source>
        <dbReference type="SAM" id="MobiDB-lite"/>
    </source>
</evidence>
<feature type="region of interest" description="Disordered" evidence="1">
    <location>
        <begin position="46"/>
        <end position="71"/>
    </location>
</feature>
<proteinExistence type="predicted"/>
<dbReference type="AlphaFoldDB" id="A0A5B7IXH5"/>
<evidence type="ECO:0000313" key="2">
    <source>
        <dbReference type="EMBL" id="MPC86923.1"/>
    </source>
</evidence>
<organism evidence="2 3">
    <name type="scientific">Portunus trituberculatus</name>
    <name type="common">Swimming crab</name>
    <name type="synonym">Neptunus trituberculatus</name>
    <dbReference type="NCBI Taxonomy" id="210409"/>
    <lineage>
        <taxon>Eukaryota</taxon>
        <taxon>Metazoa</taxon>
        <taxon>Ecdysozoa</taxon>
        <taxon>Arthropoda</taxon>
        <taxon>Crustacea</taxon>
        <taxon>Multicrustacea</taxon>
        <taxon>Malacostraca</taxon>
        <taxon>Eumalacostraca</taxon>
        <taxon>Eucarida</taxon>
        <taxon>Decapoda</taxon>
        <taxon>Pleocyemata</taxon>
        <taxon>Brachyura</taxon>
        <taxon>Eubrachyura</taxon>
        <taxon>Portunoidea</taxon>
        <taxon>Portunidae</taxon>
        <taxon>Portuninae</taxon>
        <taxon>Portunus</taxon>
    </lineage>
</organism>
<evidence type="ECO:0000313" key="3">
    <source>
        <dbReference type="Proteomes" id="UP000324222"/>
    </source>
</evidence>
<protein>
    <submittedName>
        <fullName evidence="2">Uncharacterized protein</fullName>
    </submittedName>
</protein>
<feature type="compositionally biased region" description="Basic and acidic residues" evidence="1">
    <location>
        <begin position="20"/>
        <end position="32"/>
    </location>
</feature>
<name>A0A5B7IXH5_PORTR</name>
<dbReference type="Proteomes" id="UP000324222">
    <property type="component" value="Unassembled WGS sequence"/>
</dbReference>